<dbReference type="EMBL" id="KK088429">
    <property type="protein sequence ID" value="EYE93769.1"/>
    <property type="molecule type" value="Genomic_DNA"/>
</dbReference>
<evidence type="ECO:0000313" key="2">
    <source>
        <dbReference type="Proteomes" id="UP000019804"/>
    </source>
</evidence>
<accession>A0A017SAV3</accession>
<reference evidence="2" key="1">
    <citation type="journal article" date="2014" name="Nat. Commun.">
        <title>Genomic adaptations of the halophilic Dead Sea filamentous fungus Eurotium rubrum.</title>
        <authorList>
            <person name="Kis-Papo T."/>
            <person name="Weig A.R."/>
            <person name="Riley R."/>
            <person name="Persoh D."/>
            <person name="Salamov A."/>
            <person name="Sun H."/>
            <person name="Lipzen A."/>
            <person name="Wasser S.P."/>
            <person name="Rambold G."/>
            <person name="Grigoriev I.V."/>
            <person name="Nevo E."/>
        </authorList>
    </citation>
    <scope>NUCLEOTIDE SEQUENCE [LARGE SCALE GENOMIC DNA]</scope>
    <source>
        <strain evidence="2">CBS 135680</strain>
    </source>
</reference>
<dbReference type="AlphaFoldDB" id="A0A017SAV3"/>
<protein>
    <submittedName>
        <fullName evidence="1">Uncharacterized protein</fullName>
    </submittedName>
</protein>
<sequence>MAPGCYICQYAAKYDMYIYCPGVTGDTIDTQLFDQGHVHWLCGYCYESYENKTSCPYCRTHRNTVDYFYWSGDGATRNEELSTVSTSD</sequence>
<name>A0A017SAV3_ASPRC</name>
<evidence type="ECO:0000313" key="1">
    <source>
        <dbReference type="EMBL" id="EYE93769.1"/>
    </source>
</evidence>
<proteinExistence type="predicted"/>
<dbReference type="RefSeq" id="XP_040637457.1">
    <property type="nucleotide sequence ID" value="XM_040782243.1"/>
</dbReference>
<organism evidence="1 2">
    <name type="scientific">Aspergillus ruber (strain CBS 135680)</name>
    <dbReference type="NCBI Taxonomy" id="1388766"/>
    <lineage>
        <taxon>Eukaryota</taxon>
        <taxon>Fungi</taxon>
        <taxon>Dikarya</taxon>
        <taxon>Ascomycota</taxon>
        <taxon>Pezizomycotina</taxon>
        <taxon>Eurotiomycetes</taxon>
        <taxon>Eurotiomycetidae</taxon>
        <taxon>Eurotiales</taxon>
        <taxon>Aspergillaceae</taxon>
        <taxon>Aspergillus</taxon>
        <taxon>Aspergillus subgen. Aspergillus</taxon>
    </lineage>
</organism>
<dbReference type="Proteomes" id="UP000019804">
    <property type="component" value="Unassembled WGS sequence"/>
</dbReference>
<keyword evidence="2" id="KW-1185">Reference proteome</keyword>
<dbReference type="GeneID" id="63697367"/>
<gene>
    <name evidence="1" type="ORF">EURHEDRAFT_413756</name>
</gene>
<dbReference type="HOGENOM" id="CLU_2468660_0_0_1"/>